<gene>
    <name evidence="2" type="ORF">PLEPLA_LOCUS29399</name>
</gene>
<keyword evidence="3" id="KW-1185">Reference proteome</keyword>
<dbReference type="EMBL" id="CADEAL010002673">
    <property type="protein sequence ID" value="CAB1441642.1"/>
    <property type="molecule type" value="Genomic_DNA"/>
</dbReference>
<organism evidence="2 3">
    <name type="scientific">Pleuronectes platessa</name>
    <name type="common">European plaice</name>
    <dbReference type="NCBI Taxonomy" id="8262"/>
    <lineage>
        <taxon>Eukaryota</taxon>
        <taxon>Metazoa</taxon>
        <taxon>Chordata</taxon>
        <taxon>Craniata</taxon>
        <taxon>Vertebrata</taxon>
        <taxon>Euteleostomi</taxon>
        <taxon>Actinopterygii</taxon>
        <taxon>Neopterygii</taxon>
        <taxon>Teleostei</taxon>
        <taxon>Neoteleostei</taxon>
        <taxon>Acanthomorphata</taxon>
        <taxon>Carangaria</taxon>
        <taxon>Pleuronectiformes</taxon>
        <taxon>Pleuronectoidei</taxon>
        <taxon>Pleuronectidae</taxon>
        <taxon>Pleuronectes</taxon>
    </lineage>
</organism>
<reference evidence="2" key="1">
    <citation type="submission" date="2020-03" db="EMBL/GenBank/DDBJ databases">
        <authorList>
            <person name="Weist P."/>
        </authorList>
    </citation>
    <scope>NUCLEOTIDE SEQUENCE</scope>
</reference>
<feature type="non-terminal residue" evidence="2">
    <location>
        <position position="121"/>
    </location>
</feature>
<feature type="region of interest" description="Disordered" evidence="1">
    <location>
        <begin position="25"/>
        <end position="50"/>
    </location>
</feature>
<sequence>AAPLRTTRRGAGVWTRRGLERDIKHREEVRQRSGEKGRQRPTHLPPLFRPLLRDANPPFRSMIQVQAMAGLCRSRSPGSGVLSRAQEAALQGVDVDRAWSSCMRSLYSARAGVLDANDPTS</sequence>
<proteinExistence type="predicted"/>
<dbReference type="Proteomes" id="UP001153269">
    <property type="component" value="Unassembled WGS sequence"/>
</dbReference>
<feature type="compositionally biased region" description="Basic and acidic residues" evidence="1">
    <location>
        <begin position="25"/>
        <end position="38"/>
    </location>
</feature>
<protein>
    <submittedName>
        <fullName evidence="2">Uncharacterized protein</fullName>
    </submittedName>
</protein>
<accession>A0A9N7UY18</accession>
<evidence type="ECO:0000256" key="1">
    <source>
        <dbReference type="SAM" id="MobiDB-lite"/>
    </source>
</evidence>
<comment type="caution">
    <text evidence="2">The sequence shown here is derived from an EMBL/GenBank/DDBJ whole genome shotgun (WGS) entry which is preliminary data.</text>
</comment>
<name>A0A9N7UY18_PLEPL</name>
<dbReference type="AlphaFoldDB" id="A0A9N7UY18"/>
<evidence type="ECO:0000313" key="3">
    <source>
        <dbReference type="Proteomes" id="UP001153269"/>
    </source>
</evidence>
<evidence type="ECO:0000313" key="2">
    <source>
        <dbReference type="EMBL" id="CAB1441642.1"/>
    </source>
</evidence>